<dbReference type="PRINTS" id="PR00080">
    <property type="entry name" value="SDRFAMILY"/>
</dbReference>
<evidence type="ECO:0000313" key="3">
    <source>
        <dbReference type="Proteomes" id="UP000248014"/>
    </source>
</evidence>
<proteinExistence type="inferred from homology"/>
<dbReference type="InterPro" id="IPR002347">
    <property type="entry name" value="SDR_fam"/>
</dbReference>
<organism evidence="2 3">
    <name type="scientific">Blastomonas natatoria</name>
    <dbReference type="NCBI Taxonomy" id="34015"/>
    <lineage>
        <taxon>Bacteria</taxon>
        <taxon>Pseudomonadati</taxon>
        <taxon>Pseudomonadota</taxon>
        <taxon>Alphaproteobacteria</taxon>
        <taxon>Sphingomonadales</taxon>
        <taxon>Sphingomonadaceae</taxon>
        <taxon>Blastomonas</taxon>
    </lineage>
</organism>
<comment type="similarity">
    <text evidence="1">Belongs to the short-chain dehydrogenases/reductases (SDR) family.</text>
</comment>
<dbReference type="InterPro" id="IPR036291">
    <property type="entry name" value="NAD(P)-bd_dom_sf"/>
</dbReference>
<comment type="caution">
    <text evidence="2">The sequence shown here is derived from an EMBL/GenBank/DDBJ whole genome shotgun (WGS) entry which is preliminary data.</text>
</comment>
<gene>
    <name evidence="2" type="ORF">C7451_11150</name>
</gene>
<sequence>MTAGKGRGAKVDPAGGKAATGRLAGKVALVTGAAGNLGGAIIRRFIGEGATLVMTGRTEERLAAAKQALLDETGVDEARVFTVILDGADPDSVRAGIDQVKAALGRIDVLVNNAGSAGPRQTLENVPLTRAEMEANGDTETVADAMRNLLGVSWNLTRAAAPIMPVGGSVVNISTIFSHTRYYGRTAYVVPKAALNALSQELAKELGASGIRVNTVFPGPIESERIRTVFAAMDALQGEPENTTANHFMGRMTLERAVGGSPKQKTLPVPGDIADACLFLASDESAALNGNEIDVTHGMQVRKDSRSTYMTRPSMRSLDGAGLTVLIAAGEAWEDALDMAKIQAACGARVLLGMTRQVDVAQAEARVKAQGAEEGLTIMRFNRAEPEGMEAAIRAYSDAHGAIHSAIVLPVKPAGHFGGSLVEAADSEVDSLIDVELTGTIAIARTLRRYWKGRDDLMQDPRFVFMSGPSDGKGNKAGRILTAAIAQLITIWRDESRVDLAQGRQKRAAWGNQIVRYTNEEDENTRFAAGHATRIVFKEQKITETSLYLPANIGEETGARRAMLGFAENITGLHLGKVAMITGGSAGIGGQVARLLALAGAKVMMVARRASELEAARERIVGELQDVGFSGVERRVKIMADVDVSDFDSLRRAADATMAEFGRIDYLINNAGVAGAEDMVIDMSLDMWRWTLDANLISNYLLMHYVVPIMKRQGSGYILNVSSYFGGEKFLAVAYPNRADYAVSKAGQRAMVESFSRFLGPEIQVNAIAPGPVDGDRLSGTGGKPGLFLRRARLILENKRLNAIYAAVIESIREGAEVPHVLGRLARNDTGYLSHDRSTPDPLRLLCLELAREGDGICTWDRYLLTPDIAGRLLMRLASAGYLLAHDEWQQRSASAEGRTGWLLALPPDDMPYLPQERIGKEADKVGRGVLSQLHLGAMPKESEVAQATVFYLADRAVSGETFMPSGGLSVERSYTEREMFGSPKQERLEQMKGKTVWVIGEHLADYIAETANHLIGGLGVARLVLLTRSEAGGASVLALLDQEIADKVTVRVCGADVEGAMDQALTDFGRPTTVVSTPMAGLPDRLFEEGAMLEPEEFRELCEENLTQHFRVSRKASLYDGCQLVLVSPDVPFGQSGPAFALANFVKTTLHAFTATLAVENERLVHDVPTNQINLTRRVRSEEPRNAVEHQEELKRFARAVLLVGAPLPDAQDSRYRARIYRGTSMTV</sequence>
<dbReference type="AlphaFoldDB" id="A0A2V3V867"/>
<dbReference type="EMBL" id="QJJM01000011">
    <property type="protein sequence ID" value="PXW72929.1"/>
    <property type="molecule type" value="Genomic_DNA"/>
</dbReference>
<dbReference type="PANTHER" id="PTHR42760:SF40">
    <property type="entry name" value="3-OXOACYL-[ACYL-CARRIER-PROTEIN] REDUCTASE, CHLOROPLASTIC"/>
    <property type="match status" value="1"/>
</dbReference>
<dbReference type="RefSeq" id="WP_110299622.1">
    <property type="nucleotide sequence ID" value="NZ_QJJM01000011.1"/>
</dbReference>
<reference evidence="2 3" key="1">
    <citation type="submission" date="2018-05" db="EMBL/GenBank/DDBJ databases">
        <title>Genomic Encyclopedia of Type Strains, Phase IV (KMG-IV): sequencing the most valuable type-strain genomes for metagenomic binning, comparative biology and taxonomic classification.</title>
        <authorList>
            <person name="Goeker M."/>
        </authorList>
    </citation>
    <scope>NUCLEOTIDE SEQUENCE [LARGE SCALE GENOMIC DNA]</scope>
    <source>
        <strain evidence="2 3">DSM 3183</strain>
    </source>
</reference>
<evidence type="ECO:0000313" key="2">
    <source>
        <dbReference type="EMBL" id="PXW72929.1"/>
    </source>
</evidence>
<dbReference type="GO" id="GO:0030497">
    <property type="term" value="P:fatty acid elongation"/>
    <property type="evidence" value="ECO:0007669"/>
    <property type="project" value="TreeGrafter"/>
</dbReference>
<dbReference type="SUPFAM" id="SSF51735">
    <property type="entry name" value="NAD(P)-binding Rossmann-fold domains"/>
    <property type="match status" value="4"/>
</dbReference>
<dbReference type="Pfam" id="PF00106">
    <property type="entry name" value="adh_short"/>
    <property type="match status" value="1"/>
</dbReference>
<dbReference type="FunFam" id="3.40.50.720:FF:000084">
    <property type="entry name" value="Short-chain dehydrogenase reductase"/>
    <property type="match status" value="2"/>
</dbReference>
<dbReference type="CDD" id="cd05233">
    <property type="entry name" value="SDR_c"/>
    <property type="match status" value="2"/>
</dbReference>
<dbReference type="OrthoDB" id="9809287at2"/>
<dbReference type="Gene3D" id="3.40.50.720">
    <property type="entry name" value="NAD(P)-binding Rossmann-like Domain"/>
    <property type="match status" value="4"/>
</dbReference>
<name>A0A2V3V867_9SPHN</name>
<keyword evidence="3" id="KW-1185">Reference proteome</keyword>
<accession>A0A2V3V867</accession>
<dbReference type="Proteomes" id="UP000248014">
    <property type="component" value="Unassembled WGS sequence"/>
</dbReference>
<dbReference type="PANTHER" id="PTHR42760">
    <property type="entry name" value="SHORT-CHAIN DEHYDROGENASES/REDUCTASES FAMILY MEMBER"/>
    <property type="match status" value="1"/>
</dbReference>
<evidence type="ECO:0000256" key="1">
    <source>
        <dbReference type="ARBA" id="ARBA00006484"/>
    </source>
</evidence>
<dbReference type="GO" id="GO:0016616">
    <property type="term" value="F:oxidoreductase activity, acting on the CH-OH group of donors, NAD or NADP as acceptor"/>
    <property type="evidence" value="ECO:0007669"/>
    <property type="project" value="TreeGrafter"/>
</dbReference>
<dbReference type="Pfam" id="PF13561">
    <property type="entry name" value="adh_short_C2"/>
    <property type="match status" value="1"/>
</dbReference>
<dbReference type="PRINTS" id="PR00081">
    <property type="entry name" value="GDHRDH"/>
</dbReference>
<protein>
    <submittedName>
        <fullName evidence="2">Malonyl-coenzyme A reductase (NADP) /malonate semialdehyde reductase</fullName>
    </submittedName>
</protein>